<keyword evidence="4 6" id="KW-1133">Transmembrane helix</keyword>
<dbReference type="PANTHER" id="PTHR33545:SF5">
    <property type="entry name" value="UPF0750 MEMBRANE PROTEIN YITT"/>
    <property type="match status" value="1"/>
</dbReference>
<dbReference type="Gene3D" id="3.30.70.120">
    <property type="match status" value="1"/>
</dbReference>
<evidence type="ECO:0000256" key="5">
    <source>
        <dbReference type="ARBA" id="ARBA00023136"/>
    </source>
</evidence>
<sequence>METKVILLIIIFMHKNKRNEEHTQITEITRSRVKQSFLHFGSLYRVKSLGWQIAVSVVLGLLFGVVEFALLQITGMYQLGIGALAQGVARFVRIYNNSLWLFNVLFWLVSFLGNVPLFIFAYFKINKRFALLNFVFLITSTLSGFITAWIPESKEWFIFGDPNTVLNAQDGVTNVLASVEIGLWEVGQLREFSIFLYAILYGTLQAIFNAALLITESSTAGFDIIAIYLAKKKFRDLGSVFLIVHLVCLTVANLMGTYIPAAVALSGQKTNLTFSPWALQNFFSLTFVAGILMIVVNALILNILFPKFKVVKVEVYSRKVNEIQNLIYSSRKSIYVTTTIQGTGGYSKKTQNILITNCLYIDAADLLALVKSIDPDAFVSVIDIKKVDGYVFTSQARR</sequence>
<evidence type="ECO:0000313" key="8">
    <source>
        <dbReference type="EMBL" id="BAP01210.1"/>
    </source>
</evidence>
<evidence type="ECO:0000256" key="3">
    <source>
        <dbReference type="ARBA" id="ARBA00022692"/>
    </source>
</evidence>
<feature type="transmembrane region" description="Helical" evidence="6">
    <location>
        <begin position="194"/>
        <end position="215"/>
    </location>
</feature>
<keyword evidence="3 6" id="KW-0812">Transmembrane</keyword>
<evidence type="ECO:0000256" key="1">
    <source>
        <dbReference type="ARBA" id="ARBA00004651"/>
    </source>
</evidence>
<keyword evidence="5 6" id="KW-0472">Membrane</keyword>
<evidence type="ECO:0000256" key="2">
    <source>
        <dbReference type="ARBA" id="ARBA00022475"/>
    </source>
</evidence>
<reference evidence="8" key="4">
    <citation type="submission" date="2024-06" db="EMBL/GenBank/DDBJ databases">
        <authorList>
            <consortium name="Mycoplasma californicum genome sequencing consortium"/>
            <person name="Hata E."/>
            <person name="Tanaka K."/>
            <person name="Tamamura Y."/>
        </authorList>
    </citation>
    <scope>NUCLEOTIDE SEQUENCE</scope>
    <source>
        <strain evidence="8">HAZ160_1</strain>
    </source>
</reference>
<dbReference type="InterPro" id="IPR051461">
    <property type="entry name" value="UPF0750_membrane"/>
</dbReference>
<name>A0AAT9F8N3_9BACT</name>
<feature type="transmembrane region" description="Helical" evidence="6">
    <location>
        <begin position="101"/>
        <end position="123"/>
    </location>
</feature>
<gene>
    <name evidence="8" type="ORF">MCAL160_0804</name>
</gene>
<comment type="subcellular location">
    <subcellularLocation>
        <location evidence="1">Cell membrane</location>
        <topology evidence="1">Multi-pass membrane protein</topology>
    </subcellularLocation>
</comment>
<dbReference type="InterPro" id="IPR003740">
    <property type="entry name" value="YitT"/>
</dbReference>
<reference evidence="8" key="1">
    <citation type="journal article" date="2014" name="Appl. Environ. Microbiol.">
        <title>Molecular Epidemiology of Cases of Mycoplasma californicum Infection in Japan.</title>
        <authorList>
            <person name="Hata E."/>
            <person name="Suzuki K."/>
            <person name="Hanyu H."/>
            <person name="Itoh M."/>
            <person name="Higuchi H."/>
            <person name="Kobayashi H."/>
        </authorList>
    </citation>
    <scope>NUCLEOTIDE SEQUENCE</scope>
    <source>
        <strain evidence="8">HAZ160_1</strain>
    </source>
</reference>
<evidence type="ECO:0000256" key="4">
    <source>
        <dbReference type="ARBA" id="ARBA00022989"/>
    </source>
</evidence>
<dbReference type="GO" id="GO:0005886">
    <property type="term" value="C:plasma membrane"/>
    <property type="evidence" value="ECO:0007669"/>
    <property type="project" value="UniProtKB-SubCell"/>
</dbReference>
<dbReference type="AlphaFoldDB" id="A0AAT9F8N3"/>
<feature type="domain" description="DUF2179" evidence="7">
    <location>
        <begin position="338"/>
        <end position="389"/>
    </location>
</feature>
<feature type="transmembrane region" description="Helical" evidence="6">
    <location>
        <begin position="282"/>
        <end position="305"/>
    </location>
</feature>
<evidence type="ECO:0000256" key="6">
    <source>
        <dbReference type="SAM" id="Phobius"/>
    </source>
</evidence>
<feature type="transmembrane region" description="Helical" evidence="6">
    <location>
        <begin position="49"/>
        <end position="70"/>
    </location>
</feature>
<reference evidence="8" key="3">
    <citation type="journal article" date="2019" name="Vet. Microbiol.">
        <title>Mutations associated with change of susceptibility to lincosamides and/or macrolides in field and laboratory-derived Mycoplasma californicum strains in Japan, and development of a rapid detection method for these mutations.</title>
        <authorList>
            <person name="Hata E."/>
            <person name="Nagai K."/>
            <person name="Murakami K."/>
        </authorList>
    </citation>
    <scope>NUCLEOTIDE SEQUENCE</scope>
    <source>
        <strain evidence="8">HAZ160_1</strain>
    </source>
</reference>
<dbReference type="PANTHER" id="PTHR33545">
    <property type="entry name" value="UPF0750 MEMBRANE PROTEIN YITT-RELATED"/>
    <property type="match status" value="1"/>
</dbReference>
<protein>
    <submittedName>
        <fullName evidence="8">ABC transporter permease protein</fullName>
    </submittedName>
</protein>
<dbReference type="EMBL" id="AP013353">
    <property type="protein sequence ID" value="BAP01210.1"/>
    <property type="molecule type" value="Genomic_DNA"/>
</dbReference>
<feature type="transmembrane region" description="Helical" evidence="6">
    <location>
        <begin position="130"/>
        <end position="150"/>
    </location>
</feature>
<dbReference type="InterPro" id="IPR019264">
    <property type="entry name" value="DUF2179"/>
</dbReference>
<feature type="transmembrane region" description="Helical" evidence="6">
    <location>
        <begin position="236"/>
        <end position="262"/>
    </location>
</feature>
<dbReference type="InterPro" id="IPR015867">
    <property type="entry name" value="N-reg_PII/ATP_PRibTrfase_C"/>
</dbReference>
<dbReference type="Pfam" id="PF10035">
    <property type="entry name" value="DUF2179"/>
    <property type="match status" value="1"/>
</dbReference>
<reference evidence="8" key="2">
    <citation type="journal article" date="2014" name="Genome Announc.">
        <title>Complete Genome Sequence of Mycoplasma californicum Strain HAZ160_1 from Bovine Mastitic Milk in Japan.</title>
        <authorList>
            <person name="Hata E."/>
            <person name="Murakami K."/>
        </authorList>
    </citation>
    <scope>NUCLEOTIDE SEQUENCE</scope>
    <source>
        <strain evidence="8">HAZ160_1</strain>
    </source>
</reference>
<evidence type="ECO:0000259" key="7">
    <source>
        <dbReference type="Pfam" id="PF10035"/>
    </source>
</evidence>
<dbReference type="Pfam" id="PF02588">
    <property type="entry name" value="YitT_membrane"/>
    <property type="match status" value="1"/>
</dbReference>
<organism evidence="8">
    <name type="scientific">Mycoplasmopsis californica HAZ160_1</name>
    <dbReference type="NCBI Taxonomy" id="1397850"/>
    <lineage>
        <taxon>Bacteria</taxon>
        <taxon>Bacillati</taxon>
        <taxon>Mycoplasmatota</taxon>
        <taxon>Mycoplasmoidales</taxon>
        <taxon>Metamycoplasmataceae</taxon>
        <taxon>Mycoplasmopsis</taxon>
    </lineage>
</organism>
<dbReference type="KEGG" id="mcm:MCAL160_0804"/>
<keyword evidence="2" id="KW-1003">Cell membrane</keyword>
<proteinExistence type="predicted"/>
<accession>A0AAT9F8N3</accession>